<proteinExistence type="predicted"/>
<dbReference type="EMBL" id="CP021983">
    <property type="protein sequence ID" value="ASC69599.1"/>
    <property type="molecule type" value="Genomic_DNA"/>
</dbReference>
<dbReference type="KEGG" id="hhg:XM38_005260"/>
<keyword evidence="5" id="KW-1185">Reference proteome</keyword>
<dbReference type="Proteomes" id="UP000191901">
    <property type="component" value="Chromosome"/>
</dbReference>
<dbReference type="AlphaFoldDB" id="A0A1V8NNM7"/>
<dbReference type="NCBIfam" id="NF033545">
    <property type="entry name" value="transpos_IS630"/>
    <property type="match status" value="1"/>
</dbReference>
<dbReference type="EMBL" id="CP021983">
    <property type="protein sequence ID" value="ASC73643.1"/>
    <property type="molecule type" value="Genomic_DNA"/>
</dbReference>
<dbReference type="STRING" id="1641165.XM38_05250"/>
<feature type="domain" description="Tc1-like transposase DDE" evidence="1">
    <location>
        <begin position="18"/>
        <end position="167"/>
    </location>
</feature>
<protein>
    <recommendedName>
        <fullName evidence="1">Tc1-like transposase DDE domain-containing protein</fullName>
    </recommendedName>
</protein>
<reference evidence="4 5" key="1">
    <citation type="journal article" date="2016" name="Biochim. Biophys. Acta">
        <title>Characterization of red-shifted phycobilisomes isolated from the chlorophyll f-containing cyanobacterium Halomicronema hongdechloris.</title>
        <authorList>
            <person name="Li Y."/>
            <person name="Lin Y."/>
            <person name="Garvey C.J."/>
            <person name="Birch D."/>
            <person name="Corkery R.W."/>
            <person name="Loughlin P.C."/>
            <person name="Scheer H."/>
            <person name="Willows R.D."/>
            <person name="Chen M."/>
        </authorList>
    </citation>
    <scope>NUCLEOTIDE SEQUENCE [LARGE SCALE GENOMIC DNA]</scope>
    <source>
        <strain evidence="4 5">C2206</strain>
    </source>
</reference>
<evidence type="ECO:0000313" key="2">
    <source>
        <dbReference type="EMBL" id="ASC69489.1"/>
    </source>
</evidence>
<sequence length="208" mass="24453">MEVVLDLYTAEHSPEEPLICMDEAAIELHKDVYPSQPMQPGSDAKEDYHYEREGVRALFMFFDPIRGWRRVSSREHRTRIDWAEEVKQLLDEDYPHARKVKLLCDNLNTHHIASLYEALDADEAHRLARRLELFYTPRNGSWLNVTEIELSVLQQQCLDRRIGDPITLEQALAAWQQQRNSQQAGVVWRFTTQDARIKLRRLYPNPAN</sequence>
<dbReference type="InterPro" id="IPR047655">
    <property type="entry name" value="Transpos_IS630-like"/>
</dbReference>
<organism evidence="4 5">
    <name type="scientific">Halomicronema hongdechloris C2206</name>
    <dbReference type="NCBI Taxonomy" id="1641165"/>
    <lineage>
        <taxon>Bacteria</taxon>
        <taxon>Bacillati</taxon>
        <taxon>Cyanobacteriota</taxon>
        <taxon>Cyanophyceae</taxon>
        <taxon>Nodosilineales</taxon>
        <taxon>Nodosilineaceae</taxon>
        <taxon>Halomicronema</taxon>
    </lineage>
</organism>
<evidence type="ECO:0000313" key="4">
    <source>
        <dbReference type="EMBL" id="ASC73643.1"/>
    </source>
</evidence>
<dbReference type="Pfam" id="PF13358">
    <property type="entry name" value="DDE_3"/>
    <property type="match status" value="1"/>
</dbReference>
<dbReference type="InterPro" id="IPR038717">
    <property type="entry name" value="Tc1-like_DDE_dom"/>
</dbReference>
<evidence type="ECO:0000259" key="1">
    <source>
        <dbReference type="Pfam" id="PF13358"/>
    </source>
</evidence>
<reference evidence="4" key="2">
    <citation type="submission" date="2019-01" db="EMBL/GenBank/DDBJ databases">
        <title>Halomicronema hongdechloris genome sequencing.</title>
        <authorList>
            <person name="Willows R."/>
            <person name="Chen M."/>
            <person name="Yaqiong L."/>
            <person name="Hernandez - Prieto M."/>
            <person name="Elbourne L."/>
        </authorList>
    </citation>
    <scope>NUCLEOTIDE SEQUENCE</scope>
    <source>
        <strain evidence="4">C2206</strain>
    </source>
</reference>
<evidence type="ECO:0000313" key="3">
    <source>
        <dbReference type="EMBL" id="ASC69599.1"/>
    </source>
</evidence>
<accession>A0A1V8NNM7</accession>
<gene>
    <name evidence="2" type="ORF">XM38_004160</name>
    <name evidence="3" type="ORF">XM38_005260</name>
    <name evidence="4" type="ORF">XM38_046150</name>
</gene>
<dbReference type="EMBL" id="CP021983">
    <property type="protein sequence ID" value="ASC69489.1"/>
    <property type="molecule type" value="Genomic_DNA"/>
</dbReference>
<name>A0A1V8NNM7_9CYAN</name>
<evidence type="ECO:0000313" key="5">
    <source>
        <dbReference type="Proteomes" id="UP000191901"/>
    </source>
</evidence>
<dbReference type="KEGG" id="hhg:XM38_004160"/>
<dbReference type="KEGG" id="hhg:XM38_046150"/>